<evidence type="ECO:0000313" key="10">
    <source>
        <dbReference type="Proteomes" id="UP000266426"/>
    </source>
</evidence>
<dbReference type="EC" id="3.1.11.6" evidence="5"/>
<evidence type="ECO:0000313" key="9">
    <source>
        <dbReference type="EMBL" id="RJP60299.1"/>
    </source>
</evidence>
<comment type="function">
    <text evidence="5">Bidirectionally degrades single-stranded DNA into large acid-insoluble oligonucleotides, which are then degraded further into small acid-soluble oligonucleotides.</text>
</comment>
<evidence type="ECO:0000259" key="8">
    <source>
        <dbReference type="Pfam" id="PF13742"/>
    </source>
</evidence>
<proteinExistence type="inferred from homology"/>
<keyword evidence="1 5" id="KW-0963">Cytoplasm</keyword>
<dbReference type="Pfam" id="PF02601">
    <property type="entry name" value="Exonuc_VII_L"/>
    <property type="match status" value="1"/>
</dbReference>
<dbReference type="AlphaFoldDB" id="A0A3A4R5Q2"/>
<dbReference type="GO" id="GO:0003676">
    <property type="term" value="F:nucleic acid binding"/>
    <property type="evidence" value="ECO:0007669"/>
    <property type="project" value="InterPro"/>
</dbReference>
<dbReference type="CDD" id="cd04489">
    <property type="entry name" value="ExoVII_LU_OBF"/>
    <property type="match status" value="1"/>
</dbReference>
<dbReference type="NCBIfam" id="TIGR00237">
    <property type="entry name" value="xseA"/>
    <property type="match status" value="1"/>
</dbReference>
<feature type="domain" description="Exonuclease VII large subunit C-terminal" evidence="7">
    <location>
        <begin position="145"/>
        <end position="366"/>
    </location>
</feature>
<keyword evidence="4 5" id="KW-0269">Exonuclease</keyword>
<reference evidence="9 10" key="1">
    <citation type="journal article" date="2017" name="ISME J.">
        <title>Energy and carbon metabolisms in a deep terrestrial subsurface fluid microbial community.</title>
        <authorList>
            <person name="Momper L."/>
            <person name="Jungbluth S.P."/>
            <person name="Lee M.D."/>
            <person name="Amend J.P."/>
        </authorList>
    </citation>
    <scope>NUCLEOTIDE SEQUENCE [LARGE SCALE GENOMIC DNA]</scope>
    <source>
        <strain evidence="9">SURF_26</strain>
    </source>
</reference>
<evidence type="ECO:0000256" key="6">
    <source>
        <dbReference type="RuleBase" id="RU004355"/>
    </source>
</evidence>
<feature type="domain" description="OB-fold nucleic acid binding" evidence="8">
    <location>
        <begin position="29"/>
        <end position="121"/>
    </location>
</feature>
<dbReference type="Proteomes" id="UP000266426">
    <property type="component" value="Unassembled WGS sequence"/>
</dbReference>
<accession>A0A3A4R5Q2</accession>
<evidence type="ECO:0000256" key="4">
    <source>
        <dbReference type="ARBA" id="ARBA00022839"/>
    </source>
</evidence>
<comment type="subunit">
    <text evidence="5">Heterooligomer composed of large and small subunits.</text>
</comment>
<dbReference type="PANTHER" id="PTHR30008:SF0">
    <property type="entry name" value="EXODEOXYRIBONUCLEASE 7 LARGE SUBUNIT"/>
    <property type="match status" value="1"/>
</dbReference>
<dbReference type="EMBL" id="QZJZ01000031">
    <property type="protein sequence ID" value="RJP60299.1"/>
    <property type="molecule type" value="Genomic_DNA"/>
</dbReference>
<protein>
    <recommendedName>
        <fullName evidence="5">Exodeoxyribonuclease 7 large subunit</fullName>
        <ecNumber evidence="5">3.1.11.6</ecNumber>
    </recommendedName>
    <alternativeName>
        <fullName evidence="5">Exodeoxyribonuclease VII large subunit</fullName>
        <shortName evidence="5">Exonuclease VII large subunit</shortName>
    </alternativeName>
</protein>
<evidence type="ECO:0000259" key="7">
    <source>
        <dbReference type="Pfam" id="PF02601"/>
    </source>
</evidence>
<dbReference type="GO" id="GO:0005737">
    <property type="term" value="C:cytoplasm"/>
    <property type="evidence" value="ECO:0007669"/>
    <property type="project" value="UniProtKB-SubCell"/>
</dbReference>
<gene>
    <name evidence="5 9" type="primary">xseA</name>
    <name evidence="9" type="ORF">C4541_04440</name>
</gene>
<comment type="caution">
    <text evidence="9">The sequence shown here is derived from an EMBL/GenBank/DDBJ whole genome shotgun (WGS) entry which is preliminary data.</text>
</comment>
<evidence type="ECO:0000256" key="1">
    <source>
        <dbReference type="ARBA" id="ARBA00022490"/>
    </source>
</evidence>
<dbReference type="PANTHER" id="PTHR30008">
    <property type="entry name" value="EXODEOXYRIBONUCLEASE 7 LARGE SUBUNIT"/>
    <property type="match status" value="1"/>
</dbReference>
<dbReference type="GO" id="GO:0008855">
    <property type="term" value="F:exodeoxyribonuclease VII activity"/>
    <property type="evidence" value="ECO:0007669"/>
    <property type="project" value="UniProtKB-UniRule"/>
</dbReference>
<name>A0A3A4R5Q2_9BACT</name>
<keyword evidence="3 5" id="KW-0378">Hydrolase</keyword>
<dbReference type="InterPro" id="IPR020579">
    <property type="entry name" value="Exonuc_VII_lsu_C"/>
</dbReference>
<dbReference type="HAMAP" id="MF_00378">
    <property type="entry name" value="Exonuc_7_L"/>
    <property type="match status" value="1"/>
</dbReference>
<evidence type="ECO:0000256" key="5">
    <source>
        <dbReference type="HAMAP-Rule" id="MF_00378"/>
    </source>
</evidence>
<organism evidence="9 10">
    <name type="scientific">Candidatus Auribacter fodinae</name>
    <dbReference type="NCBI Taxonomy" id="2093366"/>
    <lineage>
        <taxon>Bacteria</taxon>
        <taxon>Pseudomonadati</taxon>
        <taxon>Candidatus Auribacterota</taxon>
        <taxon>Candidatus Auribacteria</taxon>
        <taxon>Candidatus Auribacterales</taxon>
        <taxon>Candidatus Auribacteraceae</taxon>
        <taxon>Candidatus Auribacter</taxon>
    </lineage>
</organism>
<dbReference type="GO" id="GO:0009318">
    <property type="term" value="C:exodeoxyribonuclease VII complex"/>
    <property type="evidence" value="ECO:0007669"/>
    <property type="project" value="UniProtKB-UniRule"/>
</dbReference>
<evidence type="ECO:0000256" key="3">
    <source>
        <dbReference type="ARBA" id="ARBA00022801"/>
    </source>
</evidence>
<dbReference type="Pfam" id="PF13742">
    <property type="entry name" value="tRNA_anti_2"/>
    <property type="match status" value="1"/>
</dbReference>
<dbReference type="GO" id="GO:0006308">
    <property type="term" value="P:DNA catabolic process"/>
    <property type="evidence" value="ECO:0007669"/>
    <property type="project" value="UniProtKB-UniRule"/>
</dbReference>
<keyword evidence="2 5" id="KW-0540">Nuclease</keyword>
<comment type="catalytic activity">
    <reaction evidence="5 6">
        <text>Exonucleolytic cleavage in either 5'- to 3'- or 3'- to 5'-direction to yield nucleoside 5'-phosphates.</text>
        <dbReference type="EC" id="3.1.11.6"/>
    </reaction>
</comment>
<dbReference type="InterPro" id="IPR003753">
    <property type="entry name" value="Exonuc_VII_L"/>
</dbReference>
<comment type="subcellular location">
    <subcellularLocation>
        <location evidence="5 6">Cytoplasm</location>
    </subcellularLocation>
</comment>
<evidence type="ECO:0000256" key="2">
    <source>
        <dbReference type="ARBA" id="ARBA00022722"/>
    </source>
</evidence>
<dbReference type="InterPro" id="IPR025824">
    <property type="entry name" value="OB-fold_nuc-bd_dom"/>
</dbReference>
<comment type="similarity">
    <text evidence="5 6">Belongs to the XseA family.</text>
</comment>
<sequence>MSDIVDIISNEQEKEISEQDTQTSRDRIYTVSELTTAIKATLESQFPPLWVEGEISNVRKPSSGHLYFTIKDARTQVQGIMYRSQASRIRFDLQDGMKILLFGKITVYERSGQYQIMAQIIEPRGVGALQLAFEQLKKKLAEEGLFDPAHKKKIPILPDRIGVVTSATGAAIRDVLNVLNRRFSNIQLIINPVRVQGDEAPPEIARAIEDFNQLNLVDVILVTRGGGSIEDLWAFNTEIVARSIYNSKIPVISAVGHEIDWTISDFVADLRVPTPSAAAELVVASKTELHNRINHLHNLLDMRMRNYIDRLRYKMQYLTESNVFAEPINRIKQHSQFVDELEFRLTTAMRQSADSVKHRLVLLTEKLHAFSPSSSLLRGYSVTSVIGKEGALKSISDVSLNDTIKTLLHDGEIISKVERVDSQSFIKKNYSSGE</sequence>